<gene>
    <name evidence="3" type="ORF">C1850_10710</name>
</gene>
<feature type="region of interest" description="Disordered" evidence="1">
    <location>
        <begin position="414"/>
        <end position="441"/>
    </location>
</feature>
<comment type="caution">
    <text evidence="3">The sequence shown here is derived from an EMBL/GenBank/DDBJ whole genome shotgun (WGS) entry which is preliminary data.</text>
</comment>
<dbReference type="EMBL" id="PPUT01000036">
    <property type="protein sequence ID" value="RDC42011.1"/>
    <property type="molecule type" value="Genomic_DNA"/>
</dbReference>
<evidence type="ECO:0000259" key="2">
    <source>
        <dbReference type="Pfam" id="PF04326"/>
    </source>
</evidence>
<dbReference type="InterPro" id="IPR038461">
    <property type="entry name" value="Schlafen_AlbA_2_dom_sf"/>
</dbReference>
<dbReference type="Proteomes" id="UP000253805">
    <property type="component" value="Unassembled WGS sequence"/>
</dbReference>
<feature type="compositionally biased region" description="Polar residues" evidence="1">
    <location>
        <begin position="416"/>
        <end position="437"/>
    </location>
</feature>
<organism evidence="3 4">
    <name type="scientific">Adlercreutzia equolifaciens subsp. celatus</name>
    <dbReference type="NCBI Taxonomy" id="394340"/>
    <lineage>
        <taxon>Bacteria</taxon>
        <taxon>Bacillati</taxon>
        <taxon>Actinomycetota</taxon>
        <taxon>Coriobacteriia</taxon>
        <taxon>Eggerthellales</taxon>
        <taxon>Eggerthellaceae</taxon>
        <taxon>Adlercreutzia</taxon>
    </lineage>
</organism>
<dbReference type="RefSeq" id="WP_114549673.1">
    <property type="nucleotide sequence ID" value="NZ_PPUT01000036.1"/>
</dbReference>
<evidence type="ECO:0000256" key="1">
    <source>
        <dbReference type="SAM" id="MobiDB-lite"/>
    </source>
</evidence>
<sequence>MKDGTVMTLRENGQLEAKRAKGGVPESIWETYSAFANTNGGLIILGAEEGPKGEVEYVGVPNPEQLVKKFWDGVHNPSKVSANILTDDSITIETINDCDIIRIQVPRANRHLRPIYICGNREKGTYRRDGEGDYRCSSEEIVAMIRDASNEPLDDTVLEEFPLDALSWDTVSRYRAVVSAARPNHPWLKLDDEEFLVKLNAIGRTNGEGEFHPTRAGLLMFGFEYEIAKEYANYFLDYREADQERRWADRITSQDGTWTGNLFDFWTEALPRLTSGLKKPFALDNNLQRIEDTEMHAAIREALANALVHSDYYGRRGIVALRYSDRIEIANPGNSRVALDVVRAGGISDARNPTLMRMFGLISACERMGSGFDVMSNAAKAASAPPPEIEELFNPDRVMVKVYTGKLSAFYLDTDAPSNSSPSETNHTPASSGSAQPSVPAPQLALSHDLAKIVEVAQEKGGFTRRDVESALNCGATKAKGLIAELLGMGIIASEGSARGTRYRLR</sequence>
<dbReference type="PANTHER" id="PTHR30595:SF6">
    <property type="entry name" value="SCHLAFEN ALBA-2 DOMAIN-CONTAINING PROTEIN"/>
    <property type="match status" value="1"/>
</dbReference>
<dbReference type="PANTHER" id="PTHR30595">
    <property type="entry name" value="GLPR-RELATED TRANSCRIPTIONAL REPRESSOR"/>
    <property type="match status" value="1"/>
</dbReference>
<dbReference type="InterPro" id="IPR038475">
    <property type="entry name" value="RecG_C_sf"/>
</dbReference>
<dbReference type="Gene3D" id="1.10.10.10">
    <property type="entry name" value="Winged helix-like DNA-binding domain superfamily/Winged helix DNA-binding domain"/>
    <property type="match status" value="1"/>
</dbReference>
<name>A0A369NYG1_9ACTN</name>
<proteinExistence type="predicted"/>
<evidence type="ECO:0000313" key="4">
    <source>
        <dbReference type="Proteomes" id="UP000253805"/>
    </source>
</evidence>
<reference evidence="3 4" key="1">
    <citation type="journal article" date="2018" name="Elife">
        <title>Discovery and characterization of a prevalent human gut bacterial enzyme sufficient for the inactivation of a family of plant toxins.</title>
        <authorList>
            <person name="Koppel N."/>
            <person name="Bisanz J.E."/>
            <person name="Pandelia M.E."/>
            <person name="Turnbaugh P.J."/>
            <person name="Balskus E.P."/>
        </authorList>
    </citation>
    <scope>NUCLEOTIDE SEQUENCE [LARGE SCALE GENOMIC DNA]</scope>
    <source>
        <strain evidence="3 4">OB21 GAM 11</strain>
    </source>
</reference>
<dbReference type="Gene3D" id="3.30.565.60">
    <property type="match status" value="1"/>
</dbReference>
<feature type="domain" description="Schlafen AlbA-2" evidence="2">
    <location>
        <begin position="11"/>
        <end position="135"/>
    </location>
</feature>
<dbReference type="InterPro" id="IPR007421">
    <property type="entry name" value="Schlafen_AlbA_2_dom"/>
</dbReference>
<accession>A0A369NYG1</accession>
<dbReference type="Pfam" id="PF04326">
    <property type="entry name" value="SLFN_AlbA_2"/>
    <property type="match status" value="1"/>
</dbReference>
<dbReference type="Pfam" id="PF13749">
    <property type="entry name" value="HATPase_c_4"/>
    <property type="match status" value="1"/>
</dbReference>
<evidence type="ECO:0000313" key="3">
    <source>
        <dbReference type="EMBL" id="RDC42011.1"/>
    </source>
</evidence>
<protein>
    <recommendedName>
        <fullName evidence="2">Schlafen AlbA-2 domain-containing protein</fullName>
    </recommendedName>
</protein>
<dbReference type="AlphaFoldDB" id="A0A369NYG1"/>
<dbReference type="InterPro" id="IPR036388">
    <property type="entry name" value="WH-like_DNA-bd_sf"/>
</dbReference>
<dbReference type="Gene3D" id="3.30.950.30">
    <property type="entry name" value="Schlafen, AAA domain"/>
    <property type="match status" value="1"/>
</dbReference>